<dbReference type="PANTHER" id="PTHR47200">
    <property type="entry name" value="THYLAKOID LUMENAL 15 KDA PROTEIN 1, CHLOROPLASTIC"/>
    <property type="match status" value="1"/>
</dbReference>
<reference evidence="1 2" key="1">
    <citation type="journal article" date="2023" name="Hortic Res">
        <title>Pangenome of water caltrop reveals structural variations and asymmetric subgenome divergence after allopolyploidization.</title>
        <authorList>
            <person name="Zhang X."/>
            <person name="Chen Y."/>
            <person name="Wang L."/>
            <person name="Yuan Y."/>
            <person name="Fang M."/>
            <person name="Shi L."/>
            <person name="Lu R."/>
            <person name="Comes H.P."/>
            <person name="Ma Y."/>
            <person name="Chen Y."/>
            <person name="Huang G."/>
            <person name="Zhou Y."/>
            <person name="Zheng Z."/>
            <person name="Qiu Y."/>
        </authorList>
    </citation>
    <scope>NUCLEOTIDE SEQUENCE [LARGE SCALE GENOMIC DNA]</scope>
    <source>
        <tissue evidence="1">Roots</tissue>
    </source>
</reference>
<gene>
    <name evidence="1" type="ORF">SAY87_027646</name>
</gene>
<evidence type="ECO:0008006" key="3">
    <source>
        <dbReference type="Google" id="ProtNLM"/>
    </source>
</evidence>
<dbReference type="InterPro" id="IPR044213">
    <property type="entry name" value="At2g44920-like"/>
</dbReference>
<proteinExistence type="predicted"/>
<name>A0AAN7PIE3_9MYRT</name>
<dbReference type="AlphaFoldDB" id="A0AAN7PIE3"/>
<dbReference type="GO" id="GO:0009534">
    <property type="term" value="C:chloroplast thylakoid"/>
    <property type="evidence" value="ECO:0007669"/>
    <property type="project" value="TreeGrafter"/>
</dbReference>
<sequence length="134" mass="14394">MSENPKEPPLKLGESIAGTGLLTLLFASLLFSNPALAFKSILRQANFKGAKLLGASFFHADLTGAHLSDADLRGADFALANVTKVFKRENISHQNLMSMDPTDSQAEMLYPHSVQCIGTHGSTSATPPLKFLVH</sequence>
<comment type="caution">
    <text evidence="1">The sequence shown here is derived from an EMBL/GenBank/DDBJ whole genome shotgun (WGS) entry which is preliminary data.</text>
</comment>
<dbReference type="InterPro" id="IPR001646">
    <property type="entry name" value="5peptide_repeat"/>
</dbReference>
<organism evidence="1 2">
    <name type="scientific">Trapa incisa</name>
    <dbReference type="NCBI Taxonomy" id="236973"/>
    <lineage>
        <taxon>Eukaryota</taxon>
        <taxon>Viridiplantae</taxon>
        <taxon>Streptophyta</taxon>
        <taxon>Embryophyta</taxon>
        <taxon>Tracheophyta</taxon>
        <taxon>Spermatophyta</taxon>
        <taxon>Magnoliopsida</taxon>
        <taxon>eudicotyledons</taxon>
        <taxon>Gunneridae</taxon>
        <taxon>Pentapetalae</taxon>
        <taxon>rosids</taxon>
        <taxon>malvids</taxon>
        <taxon>Myrtales</taxon>
        <taxon>Lythraceae</taxon>
        <taxon>Trapa</taxon>
    </lineage>
</organism>
<dbReference type="Pfam" id="PF00805">
    <property type="entry name" value="Pentapeptide"/>
    <property type="match status" value="1"/>
</dbReference>
<dbReference type="PANTHER" id="PTHR47200:SF2">
    <property type="entry name" value="THYLAKOID LUMENAL 15 KDA PROTEIN 1, CHLOROPLASTIC"/>
    <property type="match status" value="1"/>
</dbReference>
<evidence type="ECO:0000313" key="1">
    <source>
        <dbReference type="EMBL" id="KAK4750197.1"/>
    </source>
</evidence>
<keyword evidence="2" id="KW-1185">Reference proteome</keyword>
<dbReference type="Gene3D" id="2.160.20.80">
    <property type="entry name" value="E3 ubiquitin-protein ligase SopA"/>
    <property type="match status" value="1"/>
</dbReference>
<dbReference type="Proteomes" id="UP001345219">
    <property type="component" value="Chromosome 21"/>
</dbReference>
<dbReference type="SUPFAM" id="SSF141571">
    <property type="entry name" value="Pentapeptide repeat-like"/>
    <property type="match status" value="1"/>
</dbReference>
<dbReference type="EMBL" id="JAXIOK010000018">
    <property type="protein sequence ID" value="KAK4750197.1"/>
    <property type="molecule type" value="Genomic_DNA"/>
</dbReference>
<protein>
    <recommendedName>
        <fullName evidence="3">Pentapeptide repeat-containing protein</fullName>
    </recommendedName>
</protein>
<accession>A0AAN7PIE3</accession>
<evidence type="ECO:0000313" key="2">
    <source>
        <dbReference type="Proteomes" id="UP001345219"/>
    </source>
</evidence>